<reference evidence="4" key="1">
    <citation type="submission" date="2020-05" db="EMBL/GenBank/DDBJ databases">
        <authorList>
            <person name="Chiriac C."/>
            <person name="Salcher M."/>
            <person name="Ghai R."/>
            <person name="Kavagutti S V."/>
        </authorList>
    </citation>
    <scope>NUCLEOTIDE SEQUENCE</scope>
</reference>
<dbReference type="SUPFAM" id="SSF54637">
    <property type="entry name" value="Thioesterase/thiol ester dehydrase-isomerase"/>
    <property type="match status" value="1"/>
</dbReference>
<dbReference type="PANTHER" id="PTHR43240">
    <property type="entry name" value="1,4-DIHYDROXY-2-NAPHTHOYL-COA THIOESTERASE 1"/>
    <property type="match status" value="1"/>
</dbReference>
<dbReference type="EMBL" id="CAFABE010000022">
    <property type="protein sequence ID" value="CAB4824638.1"/>
    <property type="molecule type" value="Genomic_DNA"/>
</dbReference>
<accession>A0A6J7DUS2</accession>
<dbReference type="GO" id="GO:0016787">
    <property type="term" value="F:hydrolase activity"/>
    <property type="evidence" value="ECO:0007669"/>
    <property type="project" value="UniProtKB-KW"/>
</dbReference>
<gene>
    <name evidence="3" type="ORF">UFOPK3164_00662</name>
    <name evidence="4" type="ORF">UFOPK3427_00952</name>
    <name evidence="5" type="ORF">UFOPK4112_00133</name>
</gene>
<dbReference type="Gene3D" id="3.10.129.10">
    <property type="entry name" value="Hotdog Thioesterase"/>
    <property type="match status" value="1"/>
</dbReference>
<dbReference type="InterPro" id="IPR003736">
    <property type="entry name" value="PAAI_dom"/>
</dbReference>
<dbReference type="NCBIfam" id="TIGR00369">
    <property type="entry name" value="unchar_dom_1"/>
    <property type="match status" value="1"/>
</dbReference>
<dbReference type="InterPro" id="IPR029069">
    <property type="entry name" value="HotDog_dom_sf"/>
</dbReference>
<dbReference type="InterPro" id="IPR006683">
    <property type="entry name" value="Thioestr_dom"/>
</dbReference>
<protein>
    <submittedName>
        <fullName evidence="4">Unannotated protein</fullName>
    </submittedName>
</protein>
<proteinExistence type="predicted"/>
<keyword evidence="1" id="KW-0378">Hydrolase</keyword>
<feature type="domain" description="Thioesterase" evidence="2">
    <location>
        <begin position="54"/>
        <end position="132"/>
    </location>
</feature>
<dbReference type="Pfam" id="PF03061">
    <property type="entry name" value="4HBT"/>
    <property type="match status" value="1"/>
</dbReference>
<name>A0A6J7DUS2_9ZZZZ</name>
<evidence type="ECO:0000313" key="4">
    <source>
        <dbReference type="EMBL" id="CAB4873318.1"/>
    </source>
</evidence>
<dbReference type="AlphaFoldDB" id="A0A6J7DUS2"/>
<evidence type="ECO:0000313" key="5">
    <source>
        <dbReference type="EMBL" id="CAB5007861.1"/>
    </source>
</evidence>
<evidence type="ECO:0000256" key="1">
    <source>
        <dbReference type="ARBA" id="ARBA00022801"/>
    </source>
</evidence>
<evidence type="ECO:0000313" key="3">
    <source>
        <dbReference type="EMBL" id="CAB4824638.1"/>
    </source>
</evidence>
<dbReference type="CDD" id="cd03443">
    <property type="entry name" value="PaaI_thioesterase"/>
    <property type="match status" value="1"/>
</dbReference>
<evidence type="ECO:0000259" key="2">
    <source>
        <dbReference type="Pfam" id="PF03061"/>
    </source>
</evidence>
<sequence>MAGEFKNMDRWLGDGGMAIIANIGGSFETYGVDGEDLGWVDGGFTPTDLACNPHGIVQAGVHSLLLDAAVNFAINAAMPGKARTKATLELKTETMRPAMKGERYTMRGDVVRMTRQVAFGEGVIRNEEGELVSRATATFLLHRPEA</sequence>
<dbReference type="EMBL" id="CAFBPM010000001">
    <property type="protein sequence ID" value="CAB5007861.1"/>
    <property type="molecule type" value="Genomic_DNA"/>
</dbReference>
<dbReference type="EMBL" id="CAFBLT010000001">
    <property type="protein sequence ID" value="CAB4873318.1"/>
    <property type="molecule type" value="Genomic_DNA"/>
</dbReference>
<organism evidence="4">
    <name type="scientific">freshwater metagenome</name>
    <dbReference type="NCBI Taxonomy" id="449393"/>
    <lineage>
        <taxon>unclassified sequences</taxon>
        <taxon>metagenomes</taxon>
        <taxon>ecological metagenomes</taxon>
    </lineage>
</organism>